<name>A0A2Z5ZL69_9PROT</name>
<sequence>MALRLQSLLVVLEPWQVSGTQFLHDAKTPFQKFLLFLGSAWGRLREELCSFASKKWRKCLACQSKAGLN</sequence>
<dbReference type="Proteomes" id="UP000270034">
    <property type="component" value="Chromosome"/>
</dbReference>
<dbReference type="EMBL" id="AP018515">
    <property type="protein sequence ID" value="BBC81079.1"/>
    <property type="molecule type" value="Genomic_DNA"/>
</dbReference>
<evidence type="ECO:0000313" key="1">
    <source>
        <dbReference type="EMBL" id="BBC81079.1"/>
    </source>
</evidence>
<accession>A0A2Z5ZL69</accession>
<evidence type="ECO:0000313" key="2">
    <source>
        <dbReference type="Proteomes" id="UP000270034"/>
    </source>
</evidence>
<dbReference type="AlphaFoldDB" id="A0A2Z5ZL69"/>
<protein>
    <submittedName>
        <fullName evidence="1">Adhesin</fullName>
    </submittedName>
</protein>
<reference evidence="1 2" key="1">
    <citation type="submission" date="2018-02" db="EMBL/GenBank/DDBJ databases">
        <title>Acetobacter orientalis genome.</title>
        <authorList>
            <person name="Nakashima N."/>
            <person name="Tamura T."/>
        </authorList>
    </citation>
    <scope>NUCLEOTIDE SEQUENCE [LARGE SCALE GENOMIC DNA]</scope>
    <source>
        <strain evidence="1 2">FAN1</strain>
    </source>
</reference>
<organism evidence="1 2">
    <name type="scientific">Acetobacter orientalis</name>
    <dbReference type="NCBI Taxonomy" id="146474"/>
    <lineage>
        <taxon>Bacteria</taxon>
        <taxon>Pseudomonadati</taxon>
        <taxon>Pseudomonadota</taxon>
        <taxon>Alphaproteobacteria</taxon>
        <taxon>Acetobacterales</taxon>
        <taxon>Acetobacteraceae</taxon>
        <taxon>Acetobacter</taxon>
    </lineage>
</organism>
<gene>
    <name evidence="1" type="ORF">AcetOrient_orf04159</name>
</gene>
<proteinExistence type="predicted"/>
<dbReference type="KEGG" id="aot:AcetOri_orf04159"/>